<dbReference type="PROSITE" id="PS50056">
    <property type="entry name" value="TYR_PHOSPHATASE_2"/>
    <property type="match status" value="1"/>
</dbReference>
<evidence type="ECO:0008006" key="7">
    <source>
        <dbReference type="Google" id="ProtNLM"/>
    </source>
</evidence>
<keyword evidence="1" id="KW-0378">Hydrolase</keyword>
<dbReference type="PROSITE" id="PS00383">
    <property type="entry name" value="TYR_PHOSPHATASE_1"/>
    <property type="match status" value="1"/>
</dbReference>
<organism evidence="5 6">
    <name type="scientific">Yasminevirus sp. GU-2018</name>
    <dbReference type="NCBI Taxonomy" id="2420051"/>
    <lineage>
        <taxon>Viruses</taxon>
        <taxon>Varidnaviria</taxon>
        <taxon>Bamfordvirae</taxon>
        <taxon>Nucleocytoviricota</taxon>
        <taxon>Megaviricetes</taxon>
        <taxon>Imitervirales</taxon>
        <taxon>Mimiviridae</taxon>
        <taxon>Klosneuvirinae</taxon>
        <taxon>Yasminevirus</taxon>
        <taxon>Yasminevirus saudimassiliense</taxon>
    </lineage>
</organism>
<name>A0A5K0U975_9VIRU</name>
<evidence type="ECO:0000259" key="3">
    <source>
        <dbReference type="PROSITE" id="PS50054"/>
    </source>
</evidence>
<accession>A0A5K0U975</accession>
<proteinExistence type="predicted"/>
<dbReference type="CDD" id="cd14498">
    <property type="entry name" value="DSP"/>
    <property type="match status" value="1"/>
</dbReference>
<dbReference type="PROSITE" id="PS50054">
    <property type="entry name" value="TYR_PHOSPHATASE_DUAL"/>
    <property type="match status" value="1"/>
</dbReference>
<dbReference type="GO" id="GO:0008579">
    <property type="term" value="F:JUN kinase phosphatase activity"/>
    <property type="evidence" value="ECO:0007669"/>
    <property type="project" value="TreeGrafter"/>
</dbReference>
<dbReference type="EMBL" id="UPSH01000001">
    <property type="protein sequence ID" value="VBB18101.1"/>
    <property type="molecule type" value="Genomic_DNA"/>
</dbReference>
<dbReference type="PANTHER" id="PTHR46377:SF1">
    <property type="entry name" value="DUAL SPECIFICITY PROTEIN PHOSPHATASE 19"/>
    <property type="match status" value="1"/>
</dbReference>
<keyword evidence="2" id="KW-0904">Protein phosphatase</keyword>
<reference evidence="5 6" key="1">
    <citation type="submission" date="2018-10" db="EMBL/GenBank/DDBJ databases">
        <authorList>
            <consortium name="IHU Genomes"/>
        </authorList>
    </citation>
    <scope>NUCLEOTIDE SEQUENCE [LARGE SCALE GENOMIC DNA]</scope>
    <source>
        <strain evidence="5 6">A1</strain>
    </source>
</reference>
<evidence type="ECO:0000313" key="6">
    <source>
        <dbReference type="Proteomes" id="UP000594342"/>
    </source>
</evidence>
<comment type="caution">
    <text evidence="5">The sequence shown here is derived from an EMBL/GenBank/DDBJ whole genome shotgun (WGS) entry which is preliminary data.</text>
</comment>
<dbReference type="InterPro" id="IPR020422">
    <property type="entry name" value="TYR_PHOSPHATASE_DUAL_dom"/>
</dbReference>
<feature type="domain" description="Tyrosine-protein phosphatase" evidence="3">
    <location>
        <begin position="40"/>
        <end position="185"/>
    </location>
</feature>
<dbReference type="Pfam" id="PF00782">
    <property type="entry name" value="DSPc"/>
    <property type="match status" value="1"/>
</dbReference>
<dbReference type="Gene3D" id="3.90.190.10">
    <property type="entry name" value="Protein tyrosine phosphatase superfamily"/>
    <property type="match status" value="1"/>
</dbReference>
<feature type="domain" description="Tyrosine specific protein phosphatases" evidence="4">
    <location>
        <begin position="106"/>
        <end position="164"/>
    </location>
</feature>
<dbReference type="SMART" id="SM00195">
    <property type="entry name" value="DSPc"/>
    <property type="match status" value="1"/>
</dbReference>
<protein>
    <recommendedName>
        <fullName evidence="7">Protein-tyrosine-phosphatase</fullName>
    </recommendedName>
</protein>
<evidence type="ECO:0000313" key="5">
    <source>
        <dbReference type="EMBL" id="VBB18101.1"/>
    </source>
</evidence>
<dbReference type="PANTHER" id="PTHR46377">
    <property type="entry name" value="DUAL SPECIFICITY PROTEIN PHOSPHATASE 19"/>
    <property type="match status" value="1"/>
</dbReference>
<gene>
    <name evidence="5" type="ORF">YASMINEVIRUS_564</name>
</gene>
<dbReference type="Proteomes" id="UP000594342">
    <property type="component" value="Unassembled WGS sequence"/>
</dbReference>
<evidence type="ECO:0000256" key="1">
    <source>
        <dbReference type="ARBA" id="ARBA00022801"/>
    </source>
</evidence>
<dbReference type="InterPro" id="IPR016130">
    <property type="entry name" value="Tyr_Pase_AS"/>
</dbReference>
<keyword evidence="6" id="KW-1185">Reference proteome</keyword>
<dbReference type="InterPro" id="IPR000387">
    <property type="entry name" value="Tyr_Pase_dom"/>
</dbReference>
<evidence type="ECO:0000256" key="2">
    <source>
        <dbReference type="ARBA" id="ARBA00022912"/>
    </source>
</evidence>
<sequence length="185" mass="21361">MAETTTPPQNFLQKARESLRRVPEPVIRKYESGTPNDKHVIHKILPNLFLTSAIGACDKETMIKFGVTHVLIPALIDNKNIKIRYPESFEYKCVEIKDLCQEDISKHLPEVIRWMDEILKDESNKILVHCFQGVSRSASFVIGYLMRLEKLSYEDALVRVRAIRKVVEPNEGFAKQLTEFEKTCL</sequence>
<dbReference type="SUPFAM" id="SSF52799">
    <property type="entry name" value="(Phosphotyrosine protein) phosphatases II"/>
    <property type="match status" value="1"/>
</dbReference>
<dbReference type="InterPro" id="IPR029021">
    <property type="entry name" value="Prot-tyrosine_phosphatase-like"/>
</dbReference>
<dbReference type="InterPro" id="IPR000340">
    <property type="entry name" value="Dual-sp_phosphatase_cat-dom"/>
</dbReference>
<evidence type="ECO:0000259" key="4">
    <source>
        <dbReference type="PROSITE" id="PS50056"/>
    </source>
</evidence>